<evidence type="ECO:0000256" key="5">
    <source>
        <dbReference type="ARBA" id="ARBA00023136"/>
    </source>
</evidence>
<comment type="caution">
    <text evidence="7">The sequence shown here is derived from an EMBL/GenBank/DDBJ whole genome shotgun (WGS) entry which is preliminary data.</text>
</comment>
<evidence type="ECO:0000313" key="7">
    <source>
        <dbReference type="EMBL" id="MBD2863583.1"/>
    </source>
</evidence>
<evidence type="ECO:0000256" key="3">
    <source>
        <dbReference type="ARBA" id="ARBA00022692"/>
    </source>
</evidence>
<evidence type="ECO:0000313" key="8">
    <source>
        <dbReference type="Proteomes" id="UP000639396"/>
    </source>
</evidence>
<keyword evidence="4 6" id="KW-1133">Transmembrane helix</keyword>
<gene>
    <name evidence="7" type="ORF">IDH45_16445</name>
</gene>
<evidence type="ECO:0000256" key="6">
    <source>
        <dbReference type="SAM" id="Phobius"/>
    </source>
</evidence>
<protein>
    <submittedName>
        <fullName evidence="7">ATP synthase subunit I</fullName>
    </submittedName>
</protein>
<dbReference type="InterPro" id="IPR005598">
    <property type="entry name" value="ATP_synth_I"/>
</dbReference>
<organism evidence="7 8">
    <name type="scientific">Paenibacillus oceani</name>
    <dbReference type="NCBI Taxonomy" id="2772510"/>
    <lineage>
        <taxon>Bacteria</taxon>
        <taxon>Bacillati</taxon>
        <taxon>Bacillota</taxon>
        <taxon>Bacilli</taxon>
        <taxon>Bacillales</taxon>
        <taxon>Paenibacillaceae</taxon>
        <taxon>Paenibacillus</taxon>
    </lineage>
</organism>
<evidence type="ECO:0000256" key="2">
    <source>
        <dbReference type="ARBA" id="ARBA00022475"/>
    </source>
</evidence>
<keyword evidence="3 6" id="KW-0812">Transmembrane</keyword>
<feature type="transmembrane region" description="Helical" evidence="6">
    <location>
        <begin position="99"/>
        <end position="121"/>
    </location>
</feature>
<dbReference type="Proteomes" id="UP000639396">
    <property type="component" value="Unassembled WGS sequence"/>
</dbReference>
<keyword evidence="8" id="KW-1185">Reference proteome</keyword>
<keyword evidence="2" id="KW-1003">Cell membrane</keyword>
<feature type="transmembrane region" description="Helical" evidence="6">
    <location>
        <begin position="12"/>
        <end position="29"/>
    </location>
</feature>
<dbReference type="AlphaFoldDB" id="A0A927H0R9"/>
<name>A0A927H0R9_9BACL</name>
<dbReference type="GO" id="GO:0005886">
    <property type="term" value="C:plasma membrane"/>
    <property type="evidence" value="ECO:0007669"/>
    <property type="project" value="UniProtKB-SubCell"/>
</dbReference>
<feature type="transmembrane region" description="Helical" evidence="6">
    <location>
        <begin position="35"/>
        <end position="53"/>
    </location>
</feature>
<dbReference type="RefSeq" id="WP_190929217.1">
    <property type="nucleotide sequence ID" value="NZ_JACXJA010000021.1"/>
</dbReference>
<feature type="transmembrane region" description="Helical" evidence="6">
    <location>
        <begin position="74"/>
        <end position="93"/>
    </location>
</feature>
<reference evidence="7" key="1">
    <citation type="submission" date="2020-09" db="EMBL/GenBank/DDBJ databases">
        <title>A novel bacterium of genus Paenibacillus, isolated from South China Sea.</title>
        <authorList>
            <person name="Huang H."/>
            <person name="Mo K."/>
            <person name="Hu Y."/>
        </authorList>
    </citation>
    <scope>NUCLEOTIDE SEQUENCE</scope>
    <source>
        <strain evidence="7">IB182363</strain>
    </source>
</reference>
<keyword evidence="5 6" id="KW-0472">Membrane</keyword>
<evidence type="ECO:0000256" key="4">
    <source>
        <dbReference type="ARBA" id="ARBA00022989"/>
    </source>
</evidence>
<dbReference type="Pfam" id="PF03899">
    <property type="entry name" value="ATP-synt_I"/>
    <property type="match status" value="1"/>
</dbReference>
<proteinExistence type="predicted"/>
<comment type="subcellular location">
    <subcellularLocation>
        <location evidence="1">Cell membrane</location>
        <topology evidence="1">Multi-pass membrane protein</topology>
    </subcellularLocation>
</comment>
<accession>A0A927H0R9</accession>
<dbReference type="EMBL" id="JACXJA010000021">
    <property type="protein sequence ID" value="MBD2863583.1"/>
    <property type="molecule type" value="Genomic_DNA"/>
</dbReference>
<evidence type="ECO:0000256" key="1">
    <source>
        <dbReference type="ARBA" id="ARBA00004651"/>
    </source>
</evidence>
<sequence length="125" mass="13869">MDDLNAHLRMVMRVSLLLMSATLLLWASMVDYRSYAAGFALGLVVSLINTYYLGMKIKQMTILITSQTGKRFNLGFMTRAAMAILVVMLAHQLEGTNVYATVGGLFTAQFIAAFVGIFSSFKRKK</sequence>